<keyword evidence="2" id="KW-1185">Reference proteome</keyword>
<dbReference type="EMBL" id="LT934120">
    <property type="protein sequence ID" value="VAI26688.1"/>
    <property type="molecule type" value="Genomic_DNA"/>
</dbReference>
<gene>
    <name evidence="1" type="ORF">TRITD_5Bv1G007890</name>
</gene>
<evidence type="ECO:0000313" key="2">
    <source>
        <dbReference type="Proteomes" id="UP000324705"/>
    </source>
</evidence>
<dbReference type="Proteomes" id="UP000324705">
    <property type="component" value="Chromosome 5B"/>
</dbReference>
<reference evidence="1 2" key="1">
    <citation type="submission" date="2017-09" db="EMBL/GenBank/DDBJ databases">
        <authorList>
            <consortium name="International Durum Wheat Genome Sequencing Consortium (IDWGSC)"/>
            <person name="Milanesi L."/>
        </authorList>
    </citation>
    <scope>NUCLEOTIDE SEQUENCE [LARGE SCALE GENOMIC DNA]</scope>
    <source>
        <strain evidence="2">cv. Svevo</strain>
    </source>
</reference>
<evidence type="ECO:0000313" key="1">
    <source>
        <dbReference type="EMBL" id="VAI26688.1"/>
    </source>
</evidence>
<dbReference type="Gramene" id="TRITD5Bv1G007890.1">
    <property type="protein sequence ID" value="TRITD5Bv1G007890.1"/>
    <property type="gene ID" value="TRITD5Bv1G007890"/>
</dbReference>
<protein>
    <submittedName>
        <fullName evidence="1">Uncharacterized protein</fullName>
    </submittedName>
</protein>
<accession>A0A9R0WYD6</accession>
<proteinExistence type="predicted"/>
<organism evidence="1 2">
    <name type="scientific">Triticum turgidum subsp. durum</name>
    <name type="common">Durum wheat</name>
    <name type="synonym">Triticum durum</name>
    <dbReference type="NCBI Taxonomy" id="4567"/>
    <lineage>
        <taxon>Eukaryota</taxon>
        <taxon>Viridiplantae</taxon>
        <taxon>Streptophyta</taxon>
        <taxon>Embryophyta</taxon>
        <taxon>Tracheophyta</taxon>
        <taxon>Spermatophyta</taxon>
        <taxon>Magnoliopsida</taxon>
        <taxon>Liliopsida</taxon>
        <taxon>Poales</taxon>
        <taxon>Poaceae</taxon>
        <taxon>BOP clade</taxon>
        <taxon>Pooideae</taxon>
        <taxon>Triticodae</taxon>
        <taxon>Triticeae</taxon>
        <taxon>Triticinae</taxon>
        <taxon>Triticum</taxon>
    </lineage>
</organism>
<name>A0A9R0WYD6_TRITD</name>
<dbReference type="AlphaFoldDB" id="A0A9R0WYD6"/>
<sequence length="65" mass="7570">MMGITKHKFGNEHEMSINEFSHYSFFGSFRCIHLQQETTTSVWCSTCILVHSSSFPWSFVPSYSK</sequence>